<dbReference type="PANTHER" id="PTHR32002">
    <property type="entry name" value="PROTEIN NLP8"/>
    <property type="match status" value="1"/>
</dbReference>
<dbReference type="AlphaFoldDB" id="A0A0K9Q052"/>
<keyword evidence="8" id="KW-0689">Ribosomal protein</keyword>
<evidence type="ECO:0000313" key="9">
    <source>
        <dbReference type="Proteomes" id="UP000036987"/>
    </source>
</evidence>
<dbReference type="InterPro" id="IPR055081">
    <property type="entry name" value="NLP1-9_GAF"/>
</dbReference>
<dbReference type="OrthoDB" id="6270329at2759"/>
<gene>
    <name evidence="8" type="ORF">ZOSMA_125G00170</name>
</gene>
<keyword evidence="3" id="KW-0804">Transcription</keyword>
<proteinExistence type="predicted"/>
<accession>A0A0K9Q052</accession>
<dbReference type="Pfam" id="PF00564">
    <property type="entry name" value="PB1"/>
    <property type="match status" value="1"/>
</dbReference>
<dbReference type="GO" id="GO:0003677">
    <property type="term" value="F:DNA binding"/>
    <property type="evidence" value="ECO:0007669"/>
    <property type="project" value="UniProtKB-KW"/>
</dbReference>
<dbReference type="EMBL" id="LFYR01000277">
    <property type="protein sequence ID" value="KMZ74554.1"/>
    <property type="molecule type" value="Genomic_DNA"/>
</dbReference>
<feature type="region of interest" description="Disordered" evidence="5">
    <location>
        <begin position="439"/>
        <end position="459"/>
    </location>
</feature>
<organism evidence="8 9">
    <name type="scientific">Zostera marina</name>
    <name type="common">Eelgrass</name>
    <dbReference type="NCBI Taxonomy" id="29655"/>
    <lineage>
        <taxon>Eukaryota</taxon>
        <taxon>Viridiplantae</taxon>
        <taxon>Streptophyta</taxon>
        <taxon>Embryophyta</taxon>
        <taxon>Tracheophyta</taxon>
        <taxon>Spermatophyta</taxon>
        <taxon>Magnoliopsida</taxon>
        <taxon>Liliopsida</taxon>
        <taxon>Zosteraceae</taxon>
        <taxon>Zostera</taxon>
    </lineage>
</organism>
<dbReference type="SMART" id="SM00666">
    <property type="entry name" value="PB1"/>
    <property type="match status" value="1"/>
</dbReference>
<dbReference type="InterPro" id="IPR000270">
    <property type="entry name" value="PB1_dom"/>
</dbReference>
<dbReference type="PANTHER" id="PTHR32002:SF41">
    <property type="entry name" value="PROTEIN NLP8"/>
    <property type="match status" value="1"/>
</dbReference>
<evidence type="ECO:0000259" key="6">
    <source>
        <dbReference type="PROSITE" id="PS51519"/>
    </source>
</evidence>
<dbReference type="GO" id="GO:0003700">
    <property type="term" value="F:DNA-binding transcription factor activity"/>
    <property type="evidence" value="ECO:0007669"/>
    <property type="project" value="InterPro"/>
</dbReference>
<feature type="region of interest" description="Disordered" evidence="5">
    <location>
        <begin position="563"/>
        <end position="618"/>
    </location>
</feature>
<dbReference type="Pfam" id="PF02042">
    <property type="entry name" value="RWP-RK"/>
    <property type="match status" value="1"/>
</dbReference>
<keyword evidence="8" id="KW-0687">Ribonucleoprotein</keyword>
<keyword evidence="1" id="KW-0805">Transcription regulation</keyword>
<reference evidence="9" key="1">
    <citation type="journal article" date="2016" name="Nature">
        <title>The genome of the seagrass Zostera marina reveals angiosperm adaptation to the sea.</title>
        <authorList>
            <person name="Olsen J.L."/>
            <person name="Rouze P."/>
            <person name="Verhelst B."/>
            <person name="Lin Y.-C."/>
            <person name="Bayer T."/>
            <person name="Collen J."/>
            <person name="Dattolo E."/>
            <person name="De Paoli E."/>
            <person name="Dittami S."/>
            <person name="Maumus F."/>
            <person name="Michel G."/>
            <person name="Kersting A."/>
            <person name="Lauritano C."/>
            <person name="Lohaus R."/>
            <person name="Toepel M."/>
            <person name="Tonon T."/>
            <person name="Vanneste K."/>
            <person name="Amirebrahimi M."/>
            <person name="Brakel J."/>
            <person name="Bostroem C."/>
            <person name="Chovatia M."/>
            <person name="Grimwood J."/>
            <person name="Jenkins J.W."/>
            <person name="Jueterbock A."/>
            <person name="Mraz A."/>
            <person name="Stam W.T."/>
            <person name="Tice H."/>
            <person name="Bornberg-Bauer E."/>
            <person name="Green P.J."/>
            <person name="Pearson G.A."/>
            <person name="Procaccini G."/>
            <person name="Duarte C.M."/>
            <person name="Schmutz J."/>
            <person name="Reusch T.B.H."/>
            <person name="Van de Peer Y."/>
        </authorList>
    </citation>
    <scope>NUCLEOTIDE SEQUENCE [LARGE SCALE GENOMIC DNA]</scope>
    <source>
        <strain evidence="9">cv. Finnish</strain>
    </source>
</reference>
<keyword evidence="4" id="KW-0539">Nucleus</keyword>
<sequence length="701" mass="78288">MDGFLTGIEHDLQQDEEFLNFNFNYSDILGFSDDSDLVSPAVVEANGEMTDSVVDESKQLELELIRSTDCFDSVIPKSLGDVGGGFCSSIIVSKMMTALSIFNQSSKLGFLAQVWMPMTIGNDFLLSTYDQPYLLDRNLSGYREVSRLFTFATRQPSSEYPLPNTPCMSLGLPGRVFMSRRAEWTSNVRYYSKDEFLRANYASTHQVRGSLAVPVIDPSCDGNSCCAVVEIATTTEKNNFHSEIDSICSSLQVVNLMMPKSPNQQKNLTQSQKSAISEISDVLSTICREHMLPLALTWIPSDITNSSRKSSTLCVLESACYINDQNMNEFLHACGEHQLNEGQGTVGRALQSNHPFFCPDVKGYDISDYPLVHHARRFGLNAAVAIRLRSTHTGNDHYILELFLPVNCNESSEQQHLLNNLSSTMQRLCRSLRTVSDEASGSQNQISQTLDAKKHMGKKHVGKERNTISLDVLQHYFSGSLKNAAKSIGVCPTTLKRICRQHGISRWPSRKIRKVNRSLKKIQTVIDSVESELKYDPASGNIFATSVITPSNPQRRHEIVDTSSINPIKDHPRSDNHLVSHNQNESNSQNSLRTTGSFDGSDAGSQPKGHGPVPVDGSTITVKATYRDNTVRFSFTPSTGCFLLFEEIAKRFELTIGMFQLKYMDDEDDWVTLENDGDLQECIDLLELDRLNCLRILVRCS</sequence>
<dbReference type="OMA" id="DNACEDT"/>
<feature type="domain" description="RWP-RK" evidence="6">
    <location>
        <begin position="447"/>
        <end position="535"/>
    </location>
</feature>
<evidence type="ECO:0000256" key="2">
    <source>
        <dbReference type="ARBA" id="ARBA00023125"/>
    </source>
</evidence>
<feature type="compositionally biased region" description="Basic and acidic residues" evidence="5">
    <location>
        <begin position="568"/>
        <end position="578"/>
    </location>
</feature>
<evidence type="ECO:0000259" key="7">
    <source>
        <dbReference type="PROSITE" id="PS51745"/>
    </source>
</evidence>
<keyword evidence="2" id="KW-0238">DNA-binding</keyword>
<feature type="domain" description="PB1" evidence="7">
    <location>
        <begin position="619"/>
        <end position="701"/>
    </location>
</feature>
<feature type="compositionally biased region" description="Polar residues" evidence="5">
    <location>
        <begin position="439"/>
        <end position="450"/>
    </location>
</feature>
<dbReference type="Gene3D" id="3.10.20.90">
    <property type="entry name" value="Phosphatidylinositol 3-kinase Catalytic Subunit, Chain A, domain 1"/>
    <property type="match status" value="1"/>
</dbReference>
<evidence type="ECO:0000256" key="1">
    <source>
        <dbReference type="ARBA" id="ARBA00023015"/>
    </source>
</evidence>
<dbReference type="PROSITE" id="PS51519">
    <property type="entry name" value="RWP_RK"/>
    <property type="match status" value="1"/>
</dbReference>
<dbReference type="Proteomes" id="UP000036987">
    <property type="component" value="Unassembled WGS sequence"/>
</dbReference>
<keyword evidence="9" id="KW-1185">Reference proteome</keyword>
<dbReference type="SUPFAM" id="SSF54277">
    <property type="entry name" value="CAD &amp; PB1 domains"/>
    <property type="match status" value="1"/>
</dbReference>
<dbReference type="Pfam" id="PF22922">
    <property type="entry name" value="GAF_NLP"/>
    <property type="match status" value="1"/>
</dbReference>
<evidence type="ECO:0000256" key="3">
    <source>
        <dbReference type="ARBA" id="ARBA00023163"/>
    </source>
</evidence>
<dbReference type="InterPro" id="IPR003035">
    <property type="entry name" value="RWP-RK_dom"/>
</dbReference>
<evidence type="ECO:0000256" key="5">
    <source>
        <dbReference type="SAM" id="MobiDB-lite"/>
    </source>
</evidence>
<dbReference type="PROSITE" id="PS51745">
    <property type="entry name" value="PB1"/>
    <property type="match status" value="1"/>
</dbReference>
<dbReference type="InterPro" id="IPR045012">
    <property type="entry name" value="NLP"/>
</dbReference>
<dbReference type="GO" id="GO:0005840">
    <property type="term" value="C:ribosome"/>
    <property type="evidence" value="ECO:0007669"/>
    <property type="project" value="UniProtKB-KW"/>
</dbReference>
<feature type="compositionally biased region" description="Low complexity" evidence="5">
    <location>
        <begin position="580"/>
        <end position="591"/>
    </location>
</feature>
<protein>
    <submittedName>
        <fullName evidence="8">Putative 60S ribosomal protein L38</fullName>
    </submittedName>
</protein>
<comment type="caution">
    <text evidence="8">The sequence shown here is derived from an EMBL/GenBank/DDBJ whole genome shotgun (WGS) entry which is preliminary data.</text>
</comment>
<evidence type="ECO:0000256" key="4">
    <source>
        <dbReference type="ARBA" id="ARBA00023242"/>
    </source>
</evidence>
<dbReference type="InterPro" id="IPR053793">
    <property type="entry name" value="PB1-like"/>
</dbReference>
<evidence type="ECO:0000313" key="8">
    <source>
        <dbReference type="EMBL" id="KMZ74554.1"/>
    </source>
</evidence>
<name>A0A0K9Q052_ZOSMR</name>
<dbReference type="STRING" id="29655.A0A0K9Q052"/>